<dbReference type="PANTHER" id="PTHR48016:SF48">
    <property type="entry name" value="SERINE_THREONINE-PROTEIN KINASE BCK1_SLK1_SSP31"/>
    <property type="match status" value="1"/>
</dbReference>
<dbReference type="Gene3D" id="1.10.510.10">
    <property type="entry name" value="Transferase(Phosphotransferase) domain 1"/>
    <property type="match status" value="1"/>
</dbReference>
<feature type="domain" description="Protein kinase" evidence="5">
    <location>
        <begin position="1"/>
        <end position="92"/>
    </location>
</feature>
<name>A0A9P7DS87_9AGAM</name>
<keyword evidence="4" id="KW-0067">ATP-binding</keyword>
<dbReference type="InterPro" id="IPR011009">
    <property type="entry name" value="Kinase-like_dom_sf"/>
</dbReference>
<dbReference type="OrthoDB" id="1022360at2759"/>
<dbReference type="PROSITE" id="PS50011">
    <property type="entry name" value="PROTEIN_KINASE_DOM"/>
    <property type="match status" value="1"/>
</dbReference>
<dbReference type="InterPro" id="IPR000719">
    <property type="entry name" value="Prot_kinase_dom"/>
</dbReference>
<dbReference type="EMBL" id="JABBWE010000007">
    <property type="protein sequence ID" value="KAG1801708.1"/>
    <property type="molecule type" value="Genomic_DNA"/>
</dbReference>
<evidence type="ECO:0000256" key="2">
    <source>
        <dbReference type="ARBA" id="ARBA00022741"/>
    </source>
</evidence>
<evidence type="ECO:0000256" key="3">
    <source>
        <dbReference type="ARBA" id="ARBA00022777"/>
    </source>
</evidence>
<dbReference type="GeneID" id="64605754"/>
<evidence type="ECO:0000256" key="4">
    <source>
        <dbReference type="ARBA" id="ARBA00022840"/>
    </source>
</evidence>
<evidence type="ECO:0000313" key="7">
    <source>
        <dbReference type="Proteomes" id="UP000719766"/>
    </source>
</evidence>
<comment type="caution">
    <text evidence="6">The sequence shown here is derived from an EMBL/GenBank/DDBJ whole genome shotgun (WGS) entry which is preliminary data.</text>
</comment>
<dbReference type="RefSeq" id="XP_041165174.1">
    <property type="nucleotide sequence ID" value="XM_041311990.1"/>
</dbReference>
<organism evidence="6 7">
    <name type="scientific">Suillus plorans</name>
    <dbReference type="NCBI Taxonomy" id="116603"/>
    <lineage>
        <taxon>Eukaryota</taxon>
        <taxon>Fungi</taxon>
        <taxon>Dikarya</taxon>
        <taxon>Basidiomycota</taxon>
        <taxon>Agaricomycotina</taxon>
        <taxon>Agaricomycetes</taxon>
        <taxon>Agaricomycetidae</taxon>
        <taxon>Boletales</taxon>
        <taxon>Suillineae</taxon>
        <taxon>Suillaceae</taxon>
        <taxon>Suillus</taxon>
    </lineage>
</organism>
<dbReference type="AlphaFoldDB" id="A0A9P7DS87"/>
<evidence type="ECO:0000256" key="1">
    <source>
        <dbReference type="ARBA" id="ARBA00022679"/>
    </source>
</evidence>
<accession>A0A9P7DS87</accession>
<keyword evidence="3" id="KW-0418">Kinase</keyword>
<dbReference type="Pfam" id="PF00069">
    <property type="entry name" value="Pkinase"/>
    <property type="match status" value="1"/>
</dbReference>
<keyword evidence="1" id="KW-0808">Transferase</keyword>
<reference evidence="6" key="1">
    <citation type="journal article" date="2020" name="New Phytol.">
        <title>Comparative genomics reveals dynamic genome evolution in host specialist ectomycorrhizal fungi.</title>
        <authorList>
            <person name="Lofgren L.A."/>
            <person name="Nguyen N.H."/>
            <person name="Vilgalys R."/>
            <person name="Ruytinx J."/>
            <person name="Liao H.L."/>
            <person name="Branco S."/>
            <person name="Kuo A."/>
            <person name="LaButti K."/>
            <person name="Lipzen A."/>
            <person name="Andreopoulos W."/>
            <person name="Pangilinan J."/>
            <person name="Riley R."/>
            <person name="Hundley H."/>
            <person name="Na H."/>
            <person name="Barry K."/>
            <person name="Grigoriev I.V."/>
            <person name="Stajich J.E."/>
            <person name="Kennedy P.G."/>
        </authorList>
    </citation>
    <scope>NUCLEOTIDE SEQUENCE</scope>
    <source>
        <strain evidence="6">S12</strain>
    </source>
</reference>
<sequence length="100" mass="11504">MAPEATHPQKEGYNYKIDLWSVSYVVLEMWTGQRLWSDDEAIMVMFKVYQKQPLPIPSYVVLSDLGKEFKHRCFAMDLEERASYRTLATSILGASRGLGI</sequence>
<keyword evidence="7" id="KW-1185">Reference proteome</keyword>
<dbReference type="GO" id="GO:0005524">
    <property type="term" value="F:ATP binding"/>
    <property type="evidence" value="ECO:0007669"/>
    <property type="project" value="UniProtKB-KW"/>
</dbReference>
<dbReference type="Proteomes" id="UP000719766">
    <property type="component" value="Unassembled WGS sequence"/>
</dbReference>
<dbReference type="SUPFAM" id="SSF56112">
    <property type="entry name" value="Protein kinase-like (PK-like)"/>
    <property type="match status" value="1"/>
</dbReference>
<proteinExistence type="predicted"/>
<keyword evidence="2" id="KW-0547">Nucleotide-binding</keyword>
<evidence type="ECO:0000259" key="5">
    <source>
        <dbReference type="PROSITE" id="PS50011"/>
    </source>
</evidence>
<protein>
    <recommendedName>
        <fullName evidence="5">Protein kinase domain-containing protein</fullName>
    </recommendedName>
</protein>
<gene>
    <name evidence="6" type="ORF">HD556DRAFT_902830</name>
</gene>
<evidence type="ECO:0000313" key="6">
    <source>
        <dbReference type="EMBL" id="KAG1801708.1"/>
    </source>
</evidence>
<dbReference type="GO" id="GO:0004672">
    <property type="term" value="F:protein kinase activity"/>
    <property type="evidence" value="ECO:0007669"/>
    <property type="project" value="InterPro"/>
</dbReference>
<dbReference type="GO" id="GO:0000165">
    <property type="term" value="P:MAPK cascade"/>
    <property type="evidence" value="ECO:0007669"/>
    <property type="project" value="UniProtKB-ARBA"/>
</dbReference>
<dbReference type="PANTHER" id="PTHR48016">
    <property type="entry name" value="MAP KINASE KINASE KINASE SSK2-RELATED-RELATED"/>
    <property type="match status" value="1"/>
</dbReference>
<dbReference type="InterPro" id="IPR050538">
    <property type="entry name" value="MAP_kinase_kinase_kinase"/>
</dbReference>